<organism evidence="1 2">
    <name type="scientific">Sphingobacterium nematocida</name>
    <dbReference type="NCBI Taxonomy" id="1513896"/>
    <lineage>
        <taxon>Bacteria</taxon>
        <taxon>Pseudomonadati</taxon>
        <taxon>Bacteroidota</taxon>
        <taxon>Sphingobacteriia</taxon>
        <taxon>Sphingobacteriales</taxon>
        <taxon>Sphingobacteriaceae</taxon>
        <taxon>Sphingobacterium</taxon>
    </lineage>
</organism>
<keyword evidence="2" id="KW-1185">Reference proteome</keyword>
<name>A0A1T5FHY5_9SPHI</name>
<reference evidence="2" key="1">
    <citation type="submission" date="2017-02" db="EMBL/GenBank/DDBJ databases">
        <authorList>
            <person name="Varghese N."/>
            <person name="Submissions S."/>
        </authorList>
    </citation>
    <scope>NUCLEOTIDE SEQUENCE [LARGE SCALE GENOMIC DNA]</scope>
    <source>
        <strain evidence="2">DSM 24091</strain>
    </source>
</reference>
<evidence type="ECO:0000313" key="2">
    <source>
        <dbReference type="Proteomes" id="UP000190150"/>
    </source>
</evidence>
<sequence length="166" mass="19267">MESPGTAITGFLWFSIEAMCHSYFFNSQKNIPCGTCIYKKKELIFNGNSLIKGLDRQDYVQILEDGFVLSIGFPEILSLMNKYRDFDQAIRELTYQQGVYFRQQNAFRELPSLERVRKLKDEHAAFVACATQEVQAIHAHLSVKQYYNKIKELKQEVGNIAEINRQ</sequence>
<gene>
    <name evidence="1" type="ORF">SAMN05660841_03279</name>
</gene>
<dbReference type="STRING" id="1513896.SAMN05660841_03279"/>
<protein>
    <submittedName>
        <fullName evidence="1">Uncharacterized protein</fullName>
    </submittedName>
</protein>
<accession>A0A1T5FHY5</accession>
<dbReference type="EMBL" id="FUZF01000016">
    <property type="protein sequence ID" value="SKB95824.1"/>
    <property type="molecule type" value="Genomic_DNA"/>
</dbReference>
<evidence type="ECO:0000313" key="1">
    <source>
        <dbReference type="EMBL" id="SKB95824.1"/>
    </source>
</evidence>
<dbReference type="Proteomes" id="UP000190150">
    <property type="component" value="Unassembled WGS sequence"/>
</dbReference>
<proteinExistence type="predicted"/>
<dbReference type="AlphaFoldDB" id="A0A1T5FHY5"/>